<keyword evidence="1" id="KW-1133">Transmembrane helix</keyword>
<dbReference type="Proteomes" id="UP000297549">
    <property type="component" value="Unassembled WGS sequence"/>
</dbReference>
<comment type="caution">
    <text evidence="2">The sequence shown here is derived from an EMBL/GenBank/DDBJ whole genome shotgun (WGS) entry which is preliminary data.</text>
</comment>
<keyword evidence="1" id="KW-0812">Transmembrane</keyword>
<feature type="transmembrane region" description="Helical" evidence="1">
    <location>
        <begin position="21"/>
        <end position="41"/>
    </location>
</feature>
<evidence type="ECO:0000313" key="2">
    <source>
        <dbReference type="EMBL" id="TGE23853.1"/>
    </source>
</evidence>
<organism evidence="2 3">
    <name type="scientific">Hymenobacter aquaticus</name>
    <dbReference type="NCBI Taxonomy" id="1867101"/>
    <lineage>
        <taxon>Bacteria</taxon>
        <taxon>Pseudomonadati</taxon>
        <taxon>Bacteroidota</taxon>
        <taxon>Cytophagia</taxon>
        <taxon>Cytophagales</taxon>
        <taxon>Hymenobacteraceae</taxon>
        <taxon>Hymenobacter</taxon>
    </lineage>
</organism>
<evidence type="ECO:0000256" key="1">
    <source>
        <dbReference type="SAM" id="Phobius"/>
    </source>
</evidence>
<keyword evidence="1" id="KW-0472">Membrane</keyword>
<protein>
    <recommendedName>
        <fullName evidence="4">YcxB family protein</fullName>
    </recommendedName>
</protein>
<feature type="transmembrane region" description="Helical" evidence="1">
    <location>
        <begin position="53"/>
        <end position="71"/>
    </location>
</feature>
<name>A0A4Z0Q413_9BACT</name>
<sequence length="180" mass="19866">MRKDEWAAAIATGRLRHKRDWPGNVVGLLTVSVGWIAWLFLLFQRNGEIGNRLGLFCLAAGSLPLYAVYCLRQENRLTPIESKAGADANRKLVVAAFQALGWTTYVDTATVVTAGATNKSWIGAGQTATALLDQNMIYLNVIHGSAQKGRLPFYFGSNQRKLKQLLTTIQTLQVSPEHQH</sequence>
<dbReference type="OrthoDB" id="885069at2"/>
<keyword evidence="3" id="KW-1185">Reference proteome</keyword>
<gene>
    <name evidence="2" type="ORF">E5K00_01155</name>
</gene>
<evidence type="ECO:0008006" key="4">
    <source>
        <dbReference type="Google" id="ProtNLM"/>
    </source>
</evidence>
<evidence type="ECO:0000313" key="3">
    <source>
        <dbReference type="Proteomes" id="UP000297549"/>
    </source>
</evidence>
<dbReference type="EMBL" id="SRLC01000001">
    <property type="protein sequence ID" value="TGE23853.1"/>
    <property type="molecule type" value="Genomic_DNA"/>
</dbReference>
<accession>A0A4Z0Q413</accession>
<dbReference type="RefSeq" id="WP_135460846.1">
    <property type="nucleotide sequence ID" value="NZ_SRLC01000001.1"/>
</dbReference>
<proteinExistence type="predicted"/>
<reference evidence="2 3" key="1">
    <citation type="submission" date="2019-04" db="EMBL/GenBank/DDBJ databases">
        <authorList>
            <person name="Feng G."/>
            <person name="Zhang J."/>
            <person name="Zhu H."/>
        </authorList>
    </citation>
    <scope>NUCLEOTIDE SEQUENCE [LARGE SCALE GENOMIC DNA]</scope>
    <source>
        <strain evidence="2 3">JCM 31653</strain>
    </source>
</reference>
<dbReference type="AlphaFoldDB" id="A0A4Z0Q413"/>